<dbReference type="KEGG" id="cdep:91087500"/>
<organism evidence="8 9">
    <name type="scientific">Cryptococcus depauperatus CBS 7841</name>
    <dbReference type="NCBI Taxonomy" id="1295531"/>
    <lineage>
        <taxon>Eukaryota</taxon>
        <taxon>Fungi</taxon>
        <taxon>Dikarya</taxon>
        <taxon>Basidiomycota</taxon>
        <taxon>Agaricomycotina</taxon>
        <taxon>Tremellomycetes</taxon>
        <taxon>Tremellales</taxon>
        <taxon>Cryptococcaceae</taxon>
        <taxon>Cryptococcus</taxon>
    </lineage>
</organism>
<dbReference type="Proteomes" id="UP000094043">
    <property type="component" value="Chromosome 4"/>
</dbReference>
<dbReference type="SUPFAM" id="SSF49764">
    <property type="entry name" value="HSP20-like chaperones"/>
    <property type="match status" value="1"/>
</dbReference>
<dbReference type="PANTHER" id="PTHR21664:SF1">
    <property type="entry name" value="NUDC DOMAIN-CONTAINING PROTEIN 1"/>
    <property type="match status" value="1"/>
</dbReference>
<feature type="domain" description="CS" evidence="7">
    <location>
        <begin position="313"/>
        <end position="415"/>
    </location>
</feature>
<proteinExistence type="predicted"/>
<dbReference type="InterPro" id="IPR007052">
    <property type="entry name" value="CS_dom"/>
</dbReference>
<dbReference type="GO" id="GO:0005634">
    <property type="term" value="C:nucleus"/>
    <property type="evidence" value="ECO:0007669"/>
    <property type="project" value="UniProtKB-SubCell"/>
</dbReference>
<reference evidence="8" key="2">
    <citation type="journal article" date="2022" name="Elife">
        <title>Obligate sexual reproduction of a homothallic fungus closely related to the Cryptococcus pathogenic species complex.</title>
        <authorList>
            <person name="Passer A.R."/>
            <person name="Clancey S.A."/>
            <person name="Shea T."/>
            <person name="David-Palma M."/>
            <person name="Averette A.F."/>
            <person name="Boekhout T."/>
            <person name="Porcel B.M."/>
            <person name="Nowrousian M."/>
            <person name="Cuomo C.A."/>
            <person name="Sun S."/>
            <person name="Heitman J."/>
            <person name="Coelho M.A."/>
        </authorList>
    </citation>
    <scope>NUCLEOTIDE SEQUENCE</scope>
    <source>
        <strain evidence="8">CBS 7841</strain>
    </source>
</reference>
<reference evidence="8" key="1">
    <citation type="submission" date="2016-06" db="EMBL/GenBank/DDBJ databases">
        <authorList>
            <person name="Cuomo C."/>
            <person name="Litvintseva A."/>
            <person name="Heitman J."/>
            <person name="Chen Y."/>
            <person name="Sun S."/>
            <person name="Springer D."/>
            <person name="Dromer F."/>
            <person name="Young S."/>
            <person name="Zeng Q."/>
            <person name="Chapman S."/>
            <person name="Gujja S."/>
            <person name="Saif S."/>
            <person name="Birren B."/>
        </authorList>
    </citation>
    <scope>NUCLEOTIDE SEQUENCE</scope>
    <source>
        <strain evidence="8">CBS 7841</strain>
    </source>
</reference>
<dbReference type="PANTHER" id="PTHR21664">
    <property type="entry name" value="CHRONIC MYELOGENOUS LEUKEMIA TUMOR ANTIGEN 66"/>
    <property type="match status" value="1"/>
</dbReference>
<feature type="compositionally biased region" description="Low complexity" evidence="6">
    <location>
        <begin position="288"/>
        <end position="300"/>
    </location>
</feature>
<protein>
    <recommendedName>
        <fullName evidence="3">NudC domain-containing protein 1</fullName>
    </recommendedName>
</protein>
<keyword evidence="4" id="KW-0963">Cytoplasm</keyword>
<evidence type="ECO:0000256" key="6">
    <source>
        <dbReference type="SAM" id="MobiDB-lite"/>
    </source>
</evidence>
<dbReference type="EMBL" id="CP143787">
    <property type="protein sequence ID" value="WVN88090.1"/>
    <property type="molecule type" value="Genomic_DNA"/>
</dbReference>
<evidence type="ECO:0000256" key="5">
    <source>
        <dbReference type="ARBA" id="ARBA00023242"/>
    </source>
</evidence>
<dbReference type="PROSITE" id="PS51203">
    <property type="entry name" value="CS"/>
    <property type="match status" value="1"/>
</dbReference>
<feature type="compositionally biased region" description="Basic and acidic residues" evidence="6">
    <location>
        <begin position="260"/>
        <end position="280"/>
    </location>
</feature>
<comment type="subcellular location">
    <subcellularLocation>
        <location evidence="2">Cytoplasm</location>
    </subcellularLocation>
    <subcellularLocation>
        <location evidence="1">Nucleus</location>
    </subcellularLocation>
</comment>
<evidence type="ECO:0000256" key="1">
    <source>
        <dbReference type="ARBA" id="ARBA00004123"/>
    </source>
</evidence>
<dbReference type="InterPro" id="IPR008978">
    <property type="entry name" value="HSP20-like_chaperone"/>
</dbReference>
<evidence type="ECO:0000256" key="3">
    <source>
        <dbReference type="ARBA" id="ARBA00018915"/>
    </source>
</evidence>
<dbReference type="GeneID" id="91087500"/>
<dbReference type="RefSeq" id="XP_066068790.1">
    <property type="nucleotide sequence ID" value="XM_066212693.1"/>
</dbReference>
<keyword evidence="5" id="KW-0539">Nucleus</keyword>
<evidence type="ECO:0000313" key="8">
    <source>
        <dbReference type="EMBL" id="WVN88090.1"/>
    </source>
</evidence>
<dbReference type="AlphaFoldDB" id="A0AAJ8M0L5"/>
<evidence type="ECO:0000313" key="9">
    <source>
        <dbReference type="Proteomes" id="UP000094043"/>
    </source>
</evidence>
<sequence>MALFPPDSSLLFPQFESYRLQSLDPSTNLAFHPLPQPGATQSRMEYNQQHLSFKEMRARISWDHLTVGEGGRGVYIDKEWAVIGFTIQDDLSPVFTRLANLPRPISSTQQRSEFSSVLQLDSAHWAVSTGSGSLYILQVSALGEPFIGELIARYDLRLQGQSNEMPFILRSSHAFSLEDVRVLITRSVYPGERDFKSVQETTFELLEIGINPLMANGIDDAPSMLDIKWSLSGRDLPVYSTWHKAGWVVLAETEFQKTISGDKKLDSDEEGRKRERDARIGKLGLGASLPPEESVPSPSLSERRDEPMDVDERKDYPYLWTQNHETVNVTIPIPSSVNKGDINISFTTSSFTFFLSNTASSTLSAQLVQFLSKSSRPFWSDIDPGASNWTWDPARSIIELDLQKKDEIIRWPSVFSTMEDGDDEDGCDEVPETISESLLAEVRETFNNIRTLDADEPELAHPAMPALLREEMDFDLDDGEDFGEGDGKYAELGGRTRVGRDVLVGYIQAETGKATWNQSMGNTLSLPLSGSSTTPLSLVVKYAVDGLIMMPKDDGDEKEGAEGVTKNAWNHVSTHPALAFVISSKRDIRLIRHIVLPPLLHTAPYANLSSSLTSKKPKVSSYSASIKSVVFAFDSGSSTTGQGNLYVYYPPTSEALAHQGVLPLSGGEKGALLGVGAVQVGEEQIIVALCEEVLVVLKSIL</sequence>
<dbReference type="InterPro" id="IPR037895">
    <property type="entry name" value="NUDCD1"/>
</dbReference>
<accession>A0AAJ8M0L5</accession>
<gene>
    <name evidence="8" type="ORF">L203_103289</name>
</gene>
<dbReference type="Gene3D" id="2.60.40.790">
    <property type="match status" value="1"/>
</dbReference>
<feature type="region of interest" description="Disordered" evidence="6">
    <location>
        <begin position="260"/>
        <end position="308"/>
    </location>
</feature>
<dbReference type="GO" id="GO:0005737">
    <property type="term" value="C:cytoplasm"/>
    <property type="evidence" value="ECO:0007669"/>
    <property type="project" value="UniProtKB-SubCell"/>
</dbReference>
<evidence type="ECO:0000256" key="2">
    <source>
        <dbReference type="ARBA" id="ARBA00004496"/>
    </source>
</evidence>
<keyword evidence="9" id="KW-1185">Reference proteome</keyword>
<dbReference type="Pfam" id="PF04969">
    <property type="entry name" value="CS"/>
    <property type="match status" value="1"/>
</dbReference>
<evidence type="ECO:0000259" key="7">
    <source>
        <dbReference type="PROSITE" id="PS51203"/>
    </source>
</evidence>
<name>A0AAJ8M0L5_9TREE</name>
<reference evidence="8" key="3">
    <citation type="submission" date="2024-01" db="EMBL/GenBank/DDBJ databases">
        <authorList>
            <person name="Coelho M.A."/>
            <person name="David-Palma M."/>
            <person name="Shea T."/>
            <person name="Sun S."/>
            <person name="Cuomo C.A."/>
            <person name="Heitman J."/>
        </authorList>
    </citation>
    <scope>NUCLEOTIDE SEQUENCE</scope>
    <source>
        <strain evidence="8">CBS 7841</strain>
    </source>
</reference>
<evidence type="ECO:0000256" key="4">
    <source>
        <dbReference type="ARBA" id="ARBA00022490"/>
    </source>
</evidence>